<evidence type="ECO:0000313" key="2">
    <source>
        <dbReference type="Proteomes" id="UP000184440"/>
    </source>
</evidence>
<proteinExistence type="predicted"/>
<keyword evidence="2" id="KW-1185">Reference proteome</keyword>
<reference evidence="1 2" key="1">
    <citation type="submission" date="2016-11" db="EMBL/GenBank/DDBJ databases">
        <authorList>
            <person name="Jaros S."/>
            <person name="Januszkiewicz K."/>
            <person name="Wedrychowicz H."/>
        </authorList>
    </citation>
    <scope>NUCLEOTIDE SEQUENCE [LARGE SCALE GENOMIC DNA]</scope>
    <source>
        <strain evidence="1 2">DSM 46144</strain>
    </source>
</reference>
<dbReference type="EMBL" id="FRCS01000006">
    <property type="protein sequence ID" value="SHN39310.1"/>
    <property type="molecule type" value="Genomic_DNA"/>
</dbReference>
<gene>
    <name evidence="1" type="ORF">SAMN05443668_106248</name>
</gene>
<dbReference type="STRING" id="134849.SAMN05443668_106248"/>
<protein>
    <submittedName>
        <fullName evidence="1">Uncharacterized protein</fullName>
    </submittedName>
</protein>
<evidence type="ECO:0000313" key="1">
    <source>
        <dbReference type="EMBL" id="SHN39310.1"/>
    </source>
</evidence>
<dbReference type="Proteomes" id="UP000184440">
    <property type="component" value="Unassembled WGS sequence"/>
</dbReference>
<accession>A0A1M7R3F7</accession>
<name>A0A1M7R3F7_9ACTN</name>
<sequence length="104" mass="11626">MKESFDDFYRKHFRAVSRMLAPLWDPQPVPRFRIAPWHINARLAAAHARIASLLQWVRVRGLRAAIGQGGAAPPSEMLASSVRLVRGPTPVGRLQGPYGRFALI</sequence>
<organism evidence="1 2">
    <name type="scientific">Cryptosporangium aurantiacum</name>
    <dbReference type="NCBI Taxonomy" id="134849"/>
    <lineage>
        <taxon>Bacteria</taxon>
        <taxon>Bacillati</taxon>
        <taxon>Actinomycetota</taxon>
        <taxon>Actinomycetes</taxon>
        <taxon>Cryptosporangiales</taxon>
        <taxon>Cryptosporangiaceae</taxon>
        <taxon>Cryptosporangium</taxon>
    </lineage>
</organism>
<dbReference type="AlphaFoldDB" id="A0A1M7R3F7"/>